<dbReference type="GO" id="GO:0000139">
    <property type="term" value="C:Golgi membrane"/>
    <property type="evidence" value="ECO:0007669"/>
    <property type="project" value="UniProtKB-SubCell"/>
</dbReference>
<keyword evidence="3 9" id="KW-0808">Transferase</keyword>
<evidence type="ECO:0000256" key="6">
    <source>
        <dbReference type="ARBA" id="ARBA00023034"/>
    </source>
</evidence>
<sequence>MVREVSLRLILAVLALPSLICYLLLIDTTTVRYHPLPTEHASQSPPTVGSCLSCGLDFAVVSDVPVEDPEDFWWADWDEVQRSRRAALHFACFHVKNTKVRSFTKLLSARKYLYNLLLDERHKAIYCYVPKVACTNWKRMMMILSGRTNKTNPLNISSHVPHEEGVLTRLSGTRMKSSHLNYKLRTYTKFLFVRHPMERLVSAYRNKLVINSTSAADFKRRYGVTIMRKYRKGVNALNVTKNGHGVTFAEFVSYLIDTRQDSFQSLNEHWAPYVDLCHPCTIRYNIIGKYETLEEDSEYILRKIGAPRDLHFPPVVASRTASLVAQHMASLTRELSQKLYELYKHDFKLFEYDYSNF</sequence>
<keyword evidence="8 9" id="KW-0325">Glycoprotein</keyword>
<proteinExistence type="inferred from homology"/>
<dbReference type="EC" id="2.8.2.-" evidence="9"/>
<keyword evidence="6 9" id="KW-0333">Golgi apparatus</keyword>
<keyword evidence="5 9" id="KW-1133">Transmembrane helix</keyword>
<keyword evidence="9" id="KW-0735">Signal-anchor</keyword>
<evidence type="ECO:0000256" key="3">
    <source>
        <dbReference type="ARBA" id="ARBA00022679"/>
    </source>
</evidence>
<comment type="subcellular location">
    <subcellularLocation>
        <location evidence="1 9">Golgi apparatus membrane</location>
        <topology evidence="1 9">Single-pass type II membrane protein</topology>
    </subcellularLocation>
</comment>
<keyword evidence="4 9" id="KW-0812">Transmembrane</keyword>
<evidence type="ECO:0000256" key="7">
    <source>
        <dbReference type="ARBA" id="ARBA00023136"/>
    </source>
</evidence>
<evidence type="ECO:0000256" key="1">
    <source>
        <dbReference type="ARBA" id="ARBA00004323"/>
    </source>
</evidence>
<evidence type="ECO:0000256" key="4">
    <source>
        <dbReference type="ARBA" id="ARBA00022692"/>
    </source>
</evidence>
<evidence type="ECO:0000256" key="5">
    <source>
        <dbReference type="ARBA" id="ARBA00022989"/>
    </source>
</evidence>
<dbReference type="InterPro" id="IPR018011">
    <property type="entry name" value="Carb_sulfotrans_8-10"/>
</dbReference>
<dbReference type="AlphaFoldDB" id="A0AAW0W8W3"/>
<dbReference type="GO" id="GO:0008146">
    <property type="term" value="F:sulfotransferase activity"/>
    <property type="evidence" value="ECO:0007669"/>
    <property type="project" value="InterPro"/>
</dbReference>
<name>A0AAW0W8W3_CHEQU</name>
<evidence type="ECO:0000313" key="11">
    <source>
        <dbReference type="Proteomes" id="UP001445076"/>
    </source>
</evidence>
<organism evidence="10 11">
    <name type="scientific">Cherax quadricarinatus</name>
    <name type="common">Australian red claw crayfish</name>
    <dbReference type="NCBI Taxonomy" id="27406"/>
    <lineage>
        <taxon>Eukaryota</taxon>
        <taxon>Metazoa</taxon>
        <taxon>Ecdysozoa</taxon>
        <taxon>Arthropoda</taxon>
        <taxon>Crustacea</taxon>
        <taxon>Multicrustacea</taxon>
        <taxon>Malacostraca</taxon>
        <taxon>Eumalacostraca</taxon>
        <taxon>Eucarida</taxon>
        <taxon>Decapoda</taxon>
        <taxon>Pleocyemata</taxon>
        <taxon>Astacidea</taxon>
        <taxon>Parastacoidea</taxon>
        <taxon>Parastacidae</taxon>
        <taxon>Cherax</taxon>
    </lineage>
</organism>
<evidence type="ECO:0000256" key="8">
    <source>
        <dbReference type="ARBA" id="ARBA00023180"/>
    </source>
</evidence>
<gene>
    <name evidence="10" type="ORF">OTU49_009998</name>
</gene>
<dbReference type="InterPro" id="IPR027417">
    <property type="entry name" value="P-loop_NTPase"/>
</dbReference>
<dbReference type="PANTHER" id="PTHR12137">
    <property type="entry name" value="CARBOHYDRATE SULFOTRANSFERASE"/>
    <property type="match status" value="1"/>
</dbReference>
<feature type="transmembrane region" description="Helical" evidence="9">
    <location>
        <begin position="7"/>
        <end position="25"/>
    </location>
</feature>
<evidence type="ECO:0000256" key="9">
    <source>
        <dbReference type="RuleBase" id="RU364020"/>
    </source>
</evidence>
<dbReference type="PANTHER" id="PTHR12137:SF54">
    <property type="entry name" value="CARBOHYDRATE SULFOTRANSFERASE"/>
    <property type="match status" value="1"/>
</dbReference>
<keyword evidence="9" id="KW-0119">Carbohydrate metabolism</keyword>
<dbReference type="Proteomes" id="UP001445076">
    <property type="component" value="Unassembled WGS sequence"/>
</dbReference>
<dbReference type="GO" id="GO:0016051">
    <property type="term" value="P:carbohydrate biosynthetic process"/>
    <property type="evidence" value="ECO:0007669"/>
    <property type="project" value="InterPro"/>
</dbReference>
<keyword evidence="7 9" id="KW-0472">Membrane</keyword>
<reference evidence="10 11" key="1">
    <citation type="journal article" date="2024" name="BMC Genomics">
        <title>Genome assembly of redclaw crayfish (Cherax quadricarinatus) provides insights into its immune adaptation and hypoxia tolerance.</title>
        <authorList>
            <person name="Liu Z."/>
            <person name="Zheng J."/>
            <person name="Li H."/>
            <person name="Fang K."/>
            <person name="Wang S."/>
            <person name="He J."/>
            <person name="Zhou D."/>
            <person name="Weng S."/>
            <person name="Chi M."/>
            <person name="Gu Z."/>
            <person name="He J."/>
            <person name="Li F."/>
            <person name="Wang M."/>
        </authorList>
    </citation>
    <scope>NUCLEOTIDE SEQUENCE [LARGE SCALE GENOMIC DNA]</scope>
    <source>
        <strain evidence="10">ZL_2023a</strain>
    </source>
</reference>
<dbReference type="Pfam" id="PF03567">
    <property type="entry name" value="Sulfotransfer_2"/>
    <property type="match status" value="1"/>
</dbReference>
<dbReference type="SUPFAM" id="SSF52540">
    <property type="entry name" value="P-loop containing nucleoside triphosphate hydrolases"/>
    <property type="match status" value="1"/>
</dbReference>
<dbReference type="InterPro" id="IPR005331">
    <property type="entry name" value="Sulfotransferase"/>
</dbReference>
<dbReference type="EMBL" id="JARKIK010000078">
    <property type="protein sequence ID" value="KAK8726690.1"/>
    <property type="molecule type" value="Genomic_DNA"/>
</dbReference>
<comment type="similarity">
    <text evidence="2 9">Belongs to the sulfotransferase 2 family.</text>
</comment>
<evidence type="ECO:0000256" key="2">
    <source>
        <dbReference type="ARBA" id="ARBA00006339"/>
    </source>
</evidence>
<protein>
    <recommendedName>
        <fullName evidence="9">Carbohydrate sulfotransferase</fullName>
        <ecNumber evidence="9">2.8.2.-</ecNumber>
    </recommendedName>
</protein>
<accession>A0AAW0W8W3</accession>
<comment type="caution">
    <text evidence="10">The sequence shown here is derived from an EMBL/GenBank/DDBJ whole genome shotgun (WGS) entry which is preliminary data.</text>
</comment>
<keyword evidence="11" id="KW-1185">Reference proteome</keyword>
<evidence type="ECO:0000313" key="10">
    <source>
        <dbReference type="EMBL" id="KAK8726690.1"/>
    </source>
</evidence>